<feature type="region of interest" description="Disordered" evidence="1">
    <location>
        <begin position="342"/>
        <end position="366"/>
    </location>
</feature>
<feature type="compositionally biased region" description="Basic and acidic residues" evidence="1">
    <location>
        <begin position="343"/>
        <end position="355"/>
    </location>
</feature>
<protein>
    <submittedName>
        <fullName evidence="2">Uncharacterized protein</fullName>
    </submittedName>
</protein>
<evidence type="ECO:0000313" key="2">
    <source>
        <dbReference type="EMBL" id="KAK7032565.1"/>
    </source>
</evidence>
<dbReference type="AlphaFoldDB" id="A0AAW0C0A1"/>
<gene>
    <name evidence="2" type="ORF">VNI00_012968</name>
</gene>
<organism evidence="2 3">
    <name type="scientific">Paramarasmius palmivorus</name>
    <dbReference type="NCBI Taxonomy" id="297713"/>
    <lineage>
        <taxon>Eukaryota</taxon>
        <taxon>Fungi</taxon>
        <taxon>Dikarya</taxon>
        <taxon>Basidiomycota</taxon>
        <taxon>Agaricomycotina</taxon>
        <taxon>Agaricomycetes</taxon>
        <taxon>Agaricomycetidae</taxon>
        <taxon>Agaricales</taxon>
        <taxon>Marasmiineae</taxon>
        <taxon>Marasmiaceae</taxon>
        <taxon>Paramarasmius</taxon>
    </lineage>
</organism>
<feature type="compositionally biased region" description="Low complexity" evidence="1">
    <location>
        <begin position="45"/>
        <end position="62"/>
    </location>
</feature>
<keyword evidence="3" id="KW-1185">Reference proteome</keyword>
<feature type="compositionally biased region" description="Polar residues" evidence="1">
    <location>
        <begin position="168"/>
        <end position="184"/>
    </location>
</feature>
<comment type="caution">
    <text evidence="2">The sequence shown here is derived from an EMBL/GenBank/DDBJ whole genome shotgun (WGS) entry which is preliminary data.</text>
</comment>
<feature type="region of interest" description="Disordered" evidence="1">
    <location>
        <begin position="168"/>
        <end position="229"/>
    </location>
</feature>
<feature type="region of interest" description="Disordered" evidence="1">
    <location>
        <begin position="22"/>
        <end position="153"/>
    </location>
</feature>
<sequence>MINVIRGLTTNRGAFNNIHGAQYNNSRNTNDHIAGDMNSYHTENHGNNNVTNNGANYAARPGRAQRRPPAPRHDHGYEDSSMGYDRYGPEPPYQRRDDRQQLPPRNSYDDRGYGPQSAPPRYDQCYNPQSPDPQGCPRDLPPSVAPRPAPLPHMGSVLAEVEQGLPNQYPQQAPRSHILTSQSRRSSKKPYHKQAADRKIYKDESKYGDDSAAGDGADTGNRPSIYSSAPKEDTEAFIAENLDSHLDVDSAARAGNDANEAGDYYQRTENGALHSPISNDGNEDTTSVLNDLANQSDASNWISNFFITKNNGGHNTTHNQSVVYEQWHEIFPFLNSLFSAHPVPKEPEGSERPEPQNKVQETQDQDLSGRLSKAFWPARFRRFLGPKSPALLYYLLVLAVSGDPLSHLCALWPKLAQNSVEKPARQILMPPGPHSI</sequence>
<dbReference type="Proteomes" id="UP001383192">
    <property type="component" value="Unassembled WGS sequence"/>
</dbReference>
<feature type="compositionally biased region" description="Basic and acidic residues" evidence="1">
    <location>
        <begin position="194"/>
        <end position="209"/>
    </location>
</feature>
<dbReference type="EMBL" id="JAYKXP010000063">
    <property type="protein sequence ID" value="KAK7032565.1"/>
    <property type="molecule type" value="Genomic_DNA"/>
</dbReference>
<proteinExistence type="predicted"/>
<evidence type="ECO:0000313" key="3">
    <source>
        <dbReference type="Proteomes" id="UP001383192"/>
    </source>
</evidence>
<feature type="compositionally biased region" description="Pro residues" evidence="1">
    <location>
        <begin position="139"/>
        <end position="151"/>
    </location>
</feature>
<evidence type="ECO:0000256" key="1">
    <source>
        <dbReference type="SAM" id="MobiDB-lite"/>
    </source>
</evidence>
<reference evidence="2 3" key="1">
    <citation type="submission" date="2024-01" db="EMBL/GenBank/DDBJ databases">
        <title>A draft genome for a cacao thread blight-causing isolate of Paramarasmius palmivorus.</title>
        <authorList>
            <person name="Baruah I.K."/>
            <person name="Bukari Y."/>
            <person name="Amoako-Attah I."/>
            <person name="Meinhardt L.W."/>
            <person name="Bailey B.A."/>
            <person name="Cohen S.P."/>
        </authorList>
    </citation>
    <scope>NUCLEOTIDE SEQUENCE [LARGE SCALE GENOMIC DNA]</scope>
    <source>
        <strain evidence="2 3">GH-12</strain>
    </source>
</reference>
<name>A0AAW0C0A1_9AGAR</name>
<accession>A0AAW0C0A1</accession>
<feature type="compositionally biased region" description="Polar residues" evidence="1">
    <location>
        <begin position="357"/>
        <end position="366"/>
    </location>
</feature>
<feature type="compositionally biased region" description="Low complexity" evidence="1">
    <location>
        <begin position="210"/>
        <end position="220"/>
    </location>
</feature>